<dbReference type="AlphaFoldDB" id="A0A8X7CFX3"/>
<name>A0A8X7CFX3_9ARAC</name>
<dbReference type="OrthoDB" id="6470977at2759"/>
<evidence type="ECO:0000313" key="1">
    <source>
        <dbReference type="EMBL" id="GFY70804.1"/>
    </source>
</evidence>
<proteinExistence type="predicted"/>
<accession>A0A8X7CFX3</accession>
<sequence length="91" mass="10217">MLRTPFLHNSSGLWAGQSSRSNLLSLMPIHGGPRNMTGGVVILELTMIQPMKLQWKMILVVHMISGVCFGEELTINWDQGSQPIPHYHPRP</sequence>
<dbReference type="EMBL" id="BMAV01018419">
    <property type="protein sequence ID" value="GFY70804.1"/>
    <property type="molecule type" value="Genomic_DNA"/>
</dbReference>
<keyword evidence="2" id="KW-1185">Reference proteome</keyword>
<gene>
    <name evidence="1" type="ORF">TNIN_443021</name>
</gene>
<dbReference type="Proteomes" id="UP000886998">
    <property type="component" value="Unassembled WGS sequence"/>
</dbReference>
<protein>
    <submittedName>
        <fullName evidence="1">Uncharacterized protein</fullName>
    </submittedName>
</protein>
<organism evidence="1 2">
    <name type="scientific">Trichonephila inaurata madagascariensis</name>
    <dbReference type="NCBI Taxonomy" id="2747483"/>
    <lineage>
        <taxon>Eukaryota</taxon>
        <taxon>Metazoa</taxon>
        <taxon>Ecdysozoa</taxon>
        <taxon>Arthropoda</taxon>
        <taxon>Chelicerata</taxon>
        <taxon>Arachnida</taxon>
        <taxon>Araneae</taxon>
        <taxon>Araneomorphae</taxon>
        <taxon>Entelegynae</taxon>
        <taxon>Araneoidea</taxon>
        <taxon>Nephilidae</taxon>
        <taxon>Trichonephila</taxon>
        <taxon>Trichonephila inaurata</taxon>
    </lineage>
</organism>
<reference evidence="1" key="1">
    <citation type="submission" date="2020-08" db="EMBL/GenBank/DDBJ databases">
        <title>Multicomponent nature underlies the extraordinary mechanical properties of spider dragline silk.</title>
        <authorList>
            <person name="Kono N."/>
            <person name="Nakamura H."/>
            <person name="Mori M."/>
            <person name="Yoshida Y."/>
            <person name="Ohtoshi R."/>
            <person name="Malay A.D."/>
            <person name="Moran D.A.P."/>
            <person name="Tomita M."/>
            <person name="Numata K."/>
            <person name="Arakawa K."/>
        </authorList>
    </citation>
    <scope>NUCLEOTIDE SEQUENCE</scope>
</reference>
<evidence type="ECO:0000313" key="2">
    <source>
        <dbReference type="Proteomes" id="UP000886998"/>
    </source>
</evidence>
<comment type="caution">
    <text evidence="1">The sequence shown here is derived from an EMBL/GenBank/DDBJ whole genome shotgun (WGS) entry which is preliminary data.</text>
</comment>